<feature type="domain" description="Glucose-methanol-choline oxidoreductase C-terminal" evidence="7">
    <location>
        <begin position="26"/>
        <end position="95"/>
    </location>
</feature>
<gene>
    <name evidence="8" type="ORF">BJ875DRAFT_190647</name>
</gene>
<dbReference type="PANTHER" id="PTHR11552">
    <property type="entry name" value="GLUCOSE-METHANOL-CHOLINE GMC OXIDOREDUCTASE"/>
    <property type="match status" value="1"/>
</dbReference>
<proteinExistence type="inferred from homology"/>
<dbReference type="GO" id="GO:0050660">
    <property type="term" value="F:flavin adenine dinucleotide binding"/>
    <property type="evidence" value="ECO:0007669"/>
    <property type="project" value="InterPro"/>
</dbReference>
<dbReference type="Gene3D" id="3.50.50.60">
    <property type="entry name" value="FAD/NAD(P)-binding domain"/>
    <property type="match status" value="1"/>
</dbReference>
<comment type="similarity">
    <text evidence="2">Belongs to the GMC oxidoreductase family.</text>
</comment>
<dbReference type="PANTHER" id="PTHR11552:SF201">
    <property type="entry name" value="GLUCOSE-METHANOL-CHOLINE OXIDOREDUCTASE N-TERMINAL DOMAIN-CONTAINING PROTEIN"/>
    <property type="match status" value="1"/>
</dbReference>
<dbReference type="Pfam" id="PF05199">
    <property type="entry name" value="GMC_oxred_C"/>
    <property type="match status" value="1"/>
</dbReference>
<dbReference type="SUPFAM" id="SSF51905">
    <property type="entry name" value="FAD/NAD(P)-binding domain"/>
    <property type="match status" value="1"/>
</dbReference>
<keyword evidence="5" id="KW-0560">Oxidoreductase</keyword>
<evidence type="ECO:0000313" key="9">
    <source>
        <dbReference type="Proteomes" id="UP000824998"/>
    </source>
</evidence>
<reference evidence="8" key="1">
    <citation type="journal article" date="2021" name="IMA Fungus">
        <title>Genomic characterization of three marine fungi, including Emericellopsis atlantica sp. nov. with signatures of a generalist lifestyle and marine biomass degradation.</title>
        <authorList>
            <person name="Hagestad O.C."/>
            <person name="Hou L."/>
            <person name="Andersen J.H."/>
            <person name="Hansen E.H."/>
            <person name="Altermark B."/>
            <person name="Li C."/>
            <person name="Kuhnert E."/>
            <person name="Cox R.J."/>
            <person name="Crous P.W."/>
            <person name="Spatafora J.W."/>
            <person name="Lail K."/>
            <person name="Amirebrahimi M."/>
            <person name="Lipzen A."/>
            <person name="Pangilinan J."/>
            <person name="Andreopoulos W."/>
            <person name="Hayes R.D."/>
            <person name="Ng V."/>
            <person name="Grigoriev I.V."/>
            <person name="Jackson S.A."/>
            <person name="Sutton T.D.S."/>
            <person name="Dobson A.D.W."/>
            <person name="Rama T."/>
        </authorList>
    </citation>
    <scope>NUCLEOTIDE SEQUENCE</scope>
    <source>
        <strain evidence="8">TRa018bII</strain>
    </source>
</reference>
<sequence length="102" mass="11018">ARHQPPSLNPNPSNRVSGGQPRDPATHFTTAEDEAAKALVETSTISMWHPSSSCAVWPEKDGGVVDSELRTSNLRIVDASVFPLLARGDPQATDIVMRYHGL</sequence>
<dbReference type="InterPro" id="IPR036188">
    <property type="entry name" value="FAD/NAD-bd_sf"/>
</dbReference>
<organism evidence="8 9">
    <name type="scientific">Amylocarpus encephaloides</name>
    <dbReference type="NCBI Taxonomy" id="45428"/>
    <lineage>
        <taxon>Eukaryota</taxon>
        <taxon>Fungi</taxon>
        <taxon>Dikarya</taxon>
        <taxon>Ascomycota</taxon>
        <taxon>Pezizomycotina</taxon>
        <taxon>Leotiomycetes</taxon>
        <taxon>Helotiales</taxon>
        <taxon>Helotiales incertae sedis</taxon>
        <taxon>Amylocarpus</taxon>
    </lineage>
</organism>
<protein>
    <recommendedName>
        <fullName evidence="7">Glucose-methanol-choline oxidoreductase C-terminal domain-containing protein</fullName>
    </recommendedName>
</protein>
<evidence type="ECO:0000256" key="1">
    <source>
        <dbReference type="ARBA" id="ARBA00001974"/>
    </source>
</evidence>
<keyword evidence="3" id="KW-0285">Flavoprotein</keyword>
<feature type="region of interest" description="Disordered" evidence="6">
    <location>
        <begin position="1"/>
        <end position="26"/>
    </location>
</feature>
<evidence type="ECO:0000256" key="2">
    <source>
        <dbReference type="ARBA" id="ARBA00010790"/>
    </source>
</evidence>
<keyword evidence="9" id="KW-1185">Reference proteome</keyword>
<evidence type="ECO:0000256" key="4">
    <source>
        <dbReference type="ARBA" id="ARBA00022827"/>
    </source>
</evidence>
<dbReference type="EMBL" id="MU251395">
    <property type="protein sequence ID" value="KAG9236976.1"/>
    <property type="molecule type" value="Genomic_DNA"/>
</dbReference>
<dbReference type="InterPro" id="IPR007867">
    <property type="entry name" value="GMC_OxRtase_C"/>
</dbReference>
<evidence type="ECO:0000256" key="6">
    <source>
        <dbReference type="SAM" id="MobiDB-lite"/>
    </source>
</evidence>
<evidence type="ECO:0000313" key="8">
    <source>
        <dbReference type="EMBL" id="KAG9236976.1"/>
    </source>
</evidence>
<evidence type="ECO:0000259" key="7">
    <source>
        <dbReference type="Pfam" id="PF05199"/>
    </source>
</evidence>
<accession>A0A9P7YNS6</accession>
<evidence type="ECO:0000256" key="3">
    <source>
        <dbReference type="ARBA" id="ARBA00022630"/>
    </source>
</evidence>
<dbReference type="InterPro" id="IPR012132">
    <property type="entry name" value="GMC_OxRdtase"/>
</dbReference>
<name>A0A9P7YNS6_9HELO</name>
<evidence type="ECO:0000256" key="5">
    <source>
        <dbReference type="ARBA" id="ARBA00023002"/>
    </source>
</evidence>
<dbReference type="AlphaFoldDB" id="A0A9P7YNS6"/>
<dbReference type="Gene3D" id="3.30.560.10">
    <property type="entry name" value="Glucose Oxidase, domain 3"/>
    <property type="match status" value="1"/>
</dbReference>
<dbReference type="Proteomes" id="UP000824998">
    <property type="component" value="Unassembled WGS sequence"/>
</dbReference>
<comment type="caution">
    <text evidence="8">The sequence shown here is derived from an EMBL/GenBank/DDBJ whole genome shotgun (WGS) entry which is preliminary data.</text>
</comment>
<dbReference type="GO" id="GO:0016614">
    <property type="term" value="F:oxidoreductase activity, acting on CH-OH group of donors"/>
    <property type="evidence" value="ECO:0007669"/>
    <property type="project" value="InterPro"/>
</dbReference>
<comment type="cofactor">
    <cofactor evidence="1">
        <name>FAD</name>
        <dbReference type="ChEBI" id="CHEBI:57692"/>
    </cofactor>
</comment>
<keyword evidence="4" id="KW-0274">FAD</keyword>
<dbReference type="OrthoDB" id="269227at2759"/>
<feature type="non-terminal residue" evidence="8">
    <location>
        <position position="1"/>
    </location>
</feature>